<proteinExistence type="predicted"/>
<sequence length="60" mass="6684">MTINLVAFLMLITTCVLLFALSIEFISYFLKAKPFPEKLLISTLTSMVLLVVVLVSIAYS</sequence>
<gene>
    <name evidence="2" type="ORF">ACFOEO_08320</name>
</gene>
<evidence type="ECO:0000256" key="1">
    <source>
        <dbReference type="SAM" id="Phobius"/>
    </source>
</evidence>
<keyword evidence="1" id="KW-0472">Membrane</keyword>
<feature type="transmembrane region" description="Helical" evidence="1">
    <location>
        <begin position="39"/>
        <end position="59"/>
    </location>
</feature>
<protein>
    <submittedName>
        <fullName evidence="2">Uncharacterized protein</fullName>
    </submittedName>
</protein>
<accession>A0ABV7N624</accession>
<organism evidence="2 3">
    <name type="scientific">Salinicoccus sesuvii</name>
    <dbReference type="NCBI Taxonomy" id="868281"/>
    <lineage>
        <taxon>Bacteria</taxon>
        <taxon>Bacillati</taxon>
        <taxon>Bacillota</taxon>
        <taxon>Bacilli</taxon>
        <taxon>Bacillales</taxon>
        <taxon>Staphylococcaceae</taxon>
        <taxon>Salinicoccus</taxon>
    </lineage>
</organism>
<evidence type="ECO:0000313" key="2">
    <source>
        <dbReference type="EMBL" id="MFC3388572.1"/>
    </source>
</evidence>
<evidence type="ECO:0000313" key="3">
    <source>
        <dbReference type="Proteomes" id="UP001595637"/>
    </source>
</evidence>
<dbReference type="Proteomes" id="UP001595637">
    <property type="component" value="Unassembled WGS sequence"/>
</dbReference>
<name>A0ABV7N624_9STAP</name>
<reference evidence="3" key="1">
    <citation type="journal article" date="2019" name="Int. J. Syst. Evol. Microbiol.">
        <title>The Global Catalogue of Microorganisms (GCM) 10K type strain sequencing project: providing services to taxonomists for standard genome sequencing and annotation.</title>
        <authorList>
            <consortium name="The Broad Institute Genomics Platform"/>
            <consortium name="The Broad Institute Genome Sequencing Center for Infectious Disease"/>
            <person name="Wu L."/>
            <person name="Ma J."/>
        </authorList>
    </citation>
    <scope>NUCLEOTIDE SEQUENCE [LARGE SCALE GENOMIC DNA]</scope>
    <source>
        <strain evidence="3">CCM 7756</strain>
    </source>
</reference>
<keyword evidence="1" id="KW-1133">Transmembrane helix</keyword>
<feature type="transmembrane region" description="Helical" evidence="1">
    <location>
        <begin position="6"/>
        <end position="30"/>
    </location>
</feature>
<keyword evidence="3" id="KW-1185">Reference proteome</keyword>
<comment type="caution">
    <text evidence="2">The sequence shown here is derived from an EMBL/GenBank/DDBJ whole genome shotgun (WGS) entry which is preliminary data.</text>
</comment>
<keyword evidence="1" id="KW-0812">Transmembrane</keyword>
<dbReference type="EMBL" id="JBHRVQ010000001">
    <property type="protein sequence ID" value="MFC3388572.1"/>
    <property type="molecule type" value="Genomic_DNA"/>
</dbReference>
<dbReference type="RefSeq" id="WP_380654251.1">
    <property type="nucleotide sequence ID" value="NZ_JBHRVQ010000001.1"/>
</dbReference>